<name>A0A5M8P5L6_9BACT</name>
<dbReference type="AlphaFoldDB" id="A0A5M8P5L6"/>
<accession>A0A5M8P5L6</accession>
<evidence type="ECO:0000313" key="2">
    <source>
        <dbReference type="Proteomes" id="UP000324575"/>
    </source>
</evidence>
<dbReference type="Pfam" id="PF20244">
    <property type="entry name" value="DUF6599"/>
    <property type="match status" value="1"/>
</dbReference>
<organism evidence="1 2">
    <name type="scientific">Candidatus Ordinivivax streblomastigis</name>
    <dbReference type="NCBI Taxonomy" id="2540710"/>
    <lineage>
        <taxon>Bacteria</taxon>
        <taxon>Pseudomonadati</taxon>
        <taxon>Bacteroidota</taxon>
        <taxon>Bacteroidia</taxon>
        <taxon>Bacteroidales</taxon>
        <taxon>Candidatus Ordinivivax</taxon>
    </lineage>
</organism>
<comment type="caution">
    <text evidence="1">The sequence shown here is derived from an EMBL/GenBank/DDBJ whole genome shotgun (WGS) entry which is preliminary data.</text>
</comment>
<evidence type="ECO:0000313" key="1">
    <source>
        <dbReference type="EMBL" id="KAA6303556.1"/>
    </source>
</evidence>
<sequence>MKQLLIYSLIYGCGFVSQSLSAQTPEELYNSLPIIEHWVLSPDKEVFHRENLYERINGAAPLFLENNFQEMTTTEYTRGDDYITIQAYRHATPEDAFGMYASERSSDMTFYEGIGGEAQGDGYGLFFFAGSMYVKMTASDETEDMKQILLNIAQSFSEKIDAEAAYPKLFASFPAEGLIPHTQTYISKNYIGHEFLNPAYTANYNYQGRKIQLFIIAGKTAENTSRILLEYFTFTKQKKEELSEGKLLIEDRYNGNIPAVWKGQYIIGAFDENGEDFAEDIYSVLQEVSLIKPAATPVKM</sequence>
<proteinExistence type="predicted"/>
<protein>
    <submittedName>
        <fullName evidence="1">Uncharacterized protein</fullName>
    </submittedName>
</protein>
<reference evidence="1 2" key="1">
    <citation type="submission" date="2019-03" db="EMBL/GenBank/DDBJ databases">
        <title>Single cell metagenomics reveals metabolic interactions within the superorganism composed of flagellate Streblomastix strix and complex community of Bacteroidetes bacteria on its surface.</title>
        <authorList>
            <person name="Treitli S.C."/>
            <person name="Kolisko M."/>
            <person name="Husnik F."/>
            <person name="Keeling P."/>
            <person name="Hampl V."/>
        </authorList>
    </citation>
    <scope>NUCLEOTIDE SEQUENCE [LARGE SCALE GENOMIC DNA]</scope>
    <source>
        <strain evidence="1">St1</strain>
    </source>
</reference>
<dbReference type="InterPro" id="IPR046534">
    <property type="entry name" value="DUF6599"/>
</dbReference>
<dbReference type="EMBL" id="SNRX01000001">
    <property type="protein sequence ID" value="KAA6303556.1"/>
    <property type="molecule type" value="Genomic_DNA"/>
</dbReference>
<gene>
    <name evidence="1" type="ORF">EZS26_000107</name>
</gene>
<dbReference type="Proteomes" id="UP000324575">
    <property type="component" value="Unassembled WGS sequence"/>
</dbReference>